<dbReference type="SUPFAM" id="SSF63712">
    <property type="entry name" value="Nicotinic receptor ligand binding domain-like"/>
    <property type="match status" value="1"/>
</dbReference>
<dbReference type="InterPro" id="IPR006201">
    <property type="entry name" value="Neur_channel"/>
</dbReference>
<protein>
    <recommendedName>
        <fullName evidence="2">Neurotransmitter-gated ion-channel ligand-binding domain-containing protein</fullName>
    </recommendedName>
</protein>
<organism evidence="3 4">
    <name type="scientific">Bursaphelenchus okinawaensis</name>
    <dbReference type="NCBI Taxonomy" id="465554"/>
    <lineage>
        <taxon>Eukaryota</taxon>
        <taxon>Metazoa</taxon>
        <taxon>Ecdysozoa</taxon>
        <taxon>Nematoda</taxon>
        <taxon>Chromadorea</taxon>
        <taxon>Rhabditida</taxon>
        <taxon>Tylenchina</taxon>
        <taxon>Tylenchomorpha</taxon>
        <taxon>Aphelenchoidea</taxon>
        <taxon>Aphelenchoididae</taxon>
        <taxon>Bursaphelenchus</taxon>
    </lineage>
</organism>
<dbReference type="OrthoDB" id="407674at2759"/>
<evidence type="ECO:0000256" key="1">
    <source>
        <dbReference type="SAM" id="SignalP"/>
    </source>
</evidence>
<dbReference type="Proteomes" id="UP000783686">
    <property type="component" value="Unassembled WGS sequence"/>
</dbReference>
<dbReference type="GO" id="GO:0004888">
    <property type="term" value="F:transmembrane signaling receptor activity"/>
    <property type="evidence" value="ECO:0007669"/>
    <property type="project" value="InterPro"/>
</dbReference>
<proteinExistence type="predicted"/>
<dbReference type="EMBL" id="CAJFDH010000004">
    <property type="protein sequence ID" value="CAD5218596.1"/>
    <property type="molecule type" value="Genomic_DNA"/>
</dbReference>
<dbReference type="Proteomes" id="UP000614601">
    <property type="component" value="Unassembled WGS sequence"/>
</dbReference>
<dbReference type="Gene3D" id="2.70.170.10">
    <property type="entry name" value="Neurotransmitter-gated ion-channel ligand-binding domain"/>
    <property type="match status" value="1"/>
</dbReference>
<dbReference type="Pfam" id="PF02931">
    <property type="entry name" value="Neur_chan_LBD"/>
    <property type="match status" value="1"/>
</dbReference>
<accession>A0A811KS49</accession>
<dbReference type="InterPro" id="IPR036734">
    <property type="entry name" value="Neur_chan_lig-bd_sf"/>
</dbReference>
<dbReference type="GO" id="GO:0016020">
    <property type="term" value="C:membrane"/>
    <property type="evidence" value="ECO:0007669"/>
    <property type="project" value="InterPro"/>
</dbReference>
<feature type="chain" id="PRO_5035681654" description="Neurotransmitter-gated ion-channel ligand-binding domain-containing protein" evidence="1">
    <location>
        <begin position="21"/>
        <end position="142"/>
    </location>
</feature>
<dbReference type="EMBL" id="CAJFCW020000004">
    <property type="protein sequence ID" value="CAG9111093.1"/>
    <property type="molecule type" value="Genomic_DNA"/>
</dbReference>
<dbReference type="AlphaFoldDB" id="A0A811KS49"/>
<dbReference type="GO" id="GO:0005230">
    <property type="term" value="F:extracellular ligand-gated monoatomic ion channel activity"/>
    <property type="evidence" value="ECO:0007669"/>
    <property type="project" value="InterPro"/>
</dbReference>
<dbReference type="InterPro" id="IPR006202">
    <property type="entry name" value="Neur_chan_lig-bd"/>
</dbReference>
<keyword evidence="4" id="KW-1185">Reference proteome</keyword>
<evidence type="ECO:0000313" key="4">
    <source>
        <dbReference type="Proteomes" id="UP000614601"/>
    </source>
</evidence>
<dbReference type="PANTHER" id="PTHR18945">
    <property type="entry name" value="NEUROTRANSMITTER GATED ION CHANNEL"/>
    <property type="match status" value="1"/>
</dbReference>
<keyword evidence="1" id="KW-0732">Signal</keyword>
<comment type="caution">
    <text evidence="3">The sequence shown here is derived from an EMBL/GenBank/DDBJ whole genome shotgun (WGS) entry which is preliminary data.</text>
</comment>
<name>A0A811KS49_9BILA</name>
<evidence type="ECO:0000313" key="3">
    <source>
        <dbReference type="EMBL" id="CAD5218596.1"/>
    </source>
</evidence>
<evidence type="ECO:0000259" key="2">
    <source>
        <dbReference type="Pfam" id="PF02931"/>
    </source>
</evidence>
<reference evidence="3" key="1">
    <citation type="submission" date="2020-09" db="EMBL/GenBank/DDBJ databases">
        <authorList>
            <person name="Kikuchi T."/>
        </authorList>
    </citation>
    <scope>NUCLEOTIDE SEQUENCE</scope>
    <source>
        <strain evidence="3">SH1</strain>
    </source>
</reference>
<feature type="domain" description="Neurotransmitter-gated ion-channel ligand-binding" evidence="2">
    <location>
        <begin position="29"/>
        <end position="137"/>
    </location>
</feature>
<sequence>MNFSISISLLLCTWFVATFAQKTKKKLKEQDIIQRVLRDYDWRVRPRGANDSWPDTGGPVVVSVNIYLRSISKIDDVNMEYSAQFTFREEWWDPRLAYSRFADEDTQVPPFVVLATSDSADLSRQVWMPDTFFKTKKKPAGI</sequence>
<feature type="signal peptide" evidence="1">
    <location>
        <begin position="1"/>
        <end position="20"/>
    </location>
</feature>
<gene>
    <name evidence="3" type="ORF">BOKJ2_LOCUS7806</name>
</gene>